<dbReference type="PROSITE" id="PS51257">
    <property type="entry name" value="PROKAR_LIPOPROTEIN"/>
    <property type="match status" value="1"/>
</dbReference>
<evidence type="ECO:0000313" key="3">
    <source>
        <dbReference type="Proteomes" id="UP000199167"/>
    </source>
</evidence>
<accession>A0A1I0QIK5</accession>
<feature type="signal peptide" evidence="1">
    <location>
        <begin position="1"/>
        <end position="22"/>
    </location>
</feature>
<evidence type="ECO:0000256" key="1">
    <source>
        <dbReference type="SAM" id="SignalP"/>
    </source>
</evidence>
<feature type="chain" id="PRO_5011686659" evidence="1">
    <location>
        <begin position="23"/>
        <end position="262"/>
    </location>
</feature>
<dbReference type="AlphaFoldDB" id="A0A1I0QIK5"/>
<reference evidence="2 3" key="1">
    <citation type="submission" date="2016-10" db="EMBL/GenBank/DDBJ databases">
        <authorList>
            <person name="de Groot N.N."/>
        </authorList>
    </citation>
    <scope>NUCLEOTIDE SEQUENCE [LARGE SCALE GENOMIC DNA]</scope>
    <source>
        <strain evidence="2 3">DSM 17925</strain>
    </source>
</reference>
<gene>
    <name evidence="2" type="ORF">SAMN04488515_1952</name>
</gene>
<keyword evidence="3" id="KW-1185">Reference proteome</keyword>
<dbReference type="OrthoDB" id="7865311at2"/>
<proteinExistence type="predicted"/>
<dbReference type="Proteomes" id="UP000199167">
    <property type="component" value="Unassembled WGS sequence"/>
</dbReference>
<dbReference type="EMBL" id="FOIZ01000001">
    <property type="protein sequence ID" value="SEW27031.1"/>
    <property type="molecule type" value="Genomic_DNA"/>
</dbReference>
<evidence type="ECO:0000313" key="2">
    <source>
        <dbReference type="EMBL" id="SEW27031.1"/>
    </source>
</evidence>
<protein>
    <submittedName>
        <fullName evidence="2">Uncharacterized protein</fullName>
    </submittedName>
</protein>
<dbReference type="RefSeq" id="WP_089993283.1">
    <property type="nucleotide sequence ID" value="NZ_FOIZ01000001.1"/>
</dbReference>
<name>A0A1I0QIK5_9RHOB</name>
<keyword evidence="1" id="KW-0732">Signal</keyword>
<organism evidence="2 3">
    <name type="scientific">Cognatiyoonia koreensis</name>
    <dbReference type="NCBI Taxonomy" id="364200"/>
    <lineage>
        <taxon>Bacteria</taxon>
        <taxon>Pseudomonadati</taxon>
        <taxon>Pseudomonadota</taxon>
        <taxon>Alphaproteobacteria</taxon>
        <taxon>Rhodobacterales</taxon>
        <taxon>Paracoccaceae</taxon>
        <taxon>Cognatiyoonia</taxon>
    </lineage>
</organism>
<sequence length="262" mass="27093">MRAPIVTVGVLLLLAACGGAPTSNPMPIAEEPDVPRLSDLDVAADAPNVSLAAGQEPVVGPLISELISSNDGVAAGTSQENSGFFGRIFSVSAGSSASGSSSAPANSVPPNAGLAFGEIAPTCGMSRRDLGTEVASASGYTIYDTIPNSTAPRTHYITGFDDNCARQFTAALVLLGDVGTHEVVRYNPANRNQSYTATDNAYEAIKASFCRAGFGKPCGGRIDRLAKRTTFVTAYERFGSSPVWANFLLHNGDVAASDIEGR</sequence>